<keyword evidence="1" id="KW-0812">Transmembrane</keyword>
<sequence length="112" mass="12239">MFILSLLEMVIVIIFSIIGIYMAFKNINIDSTLKGATCAAILYIGHIIGNIIIVNHPDYKIIVEKISNQLGSDVQIVSPLAISSLVTSFLIFLLLGSFAGWIVRKKGGMQDV</sequence>
<feature type="transmembrane region" description="Helical" evidence="1">
    <location>
        <begin position="76"/>
        <end position="103"/>
    </location>
</feature>
<protein>
    <submittedName>
        <fullName evidence="2">Uncharacterized protein</fullName>
    </submittedName>
</protein>
<dbReference type="AlphaFoldDB" id="A0A4R2JEI7"/>
<proteinExistence type="predicted"/>
<gene>
    <name evidence="2" type="ORF">EV203_1456</name>
</gene>
<keyword evidence="1" id="KW-1133">Transmembrane helix</keyword>
<evidence type="ECO:0000313" key="2">
    <source>
        <dbReference type="EMBL" id="TCO55248.1"/>
    </source>
</evidence>
<name>A0A4R2JEI7_9THEO</name>
<evidence type="ECO:0000313" key="3">
    <source>
        <dbReference type="Proteomes" id="UP000294886"/>
    </source>
</evidence>
<dbReference type="Proteomes" id="UP000294886">
    <property type="component" value="Unassembled WGS sequence"/>
</dbReference>
<keyword evidence="1" id="KW-0472">Membrane</keyword>
<reference evidence="2 3" key="1">
    <citation type="submission" date="2019-03" db="EMBL/GenBank/DDBJ databases">
        <title>Genomic Encyclopedia of Type Strains, Phase IV (KMG-IV): sequencing the most valuable type-strain genomes for metagenomic binning, comparative biology and taxonomic classification.</title>
        <authorList>
            <person name="Goeker M."/>
        </authorList>
    </citation>
    <scope>NUCLEOTIDE SEQUENCE [LARGE SCALE GENOMIC DNA]</scope>
    <source>
        <strain evidence="2 3">DSM 13054</strain>
    </source>
</reference>
<evidence type="ECO:0000256" key="1">
    <source>
        <dbReference type="SAM" id="Phobius"/>
    </source>
</evidence>
<dbReference type="EMBL" id="SLWU01000045">
    <property type="protein sequence ID" value="TCO55248.1"/>
    <property type="molecule type" value="Genomic_DNA"/>
</dbReference>
<feature type="transmembrane region" description="Helical" evidence="1">
    <location>
        <begin position="6"/>
        <end position="24"/>
    </location>
</feature>
<accession>A0A4R2JEI7</accession>
<organism evidence="2 3">
    <name type="scientific">Caldanaerobacter subterraneus</name>
    <dbReference type="NCBI Taxonomy" id="911092"/>
    <lineage>
        <taxon>Bacteria</taxon>
        <taxon>Bacillati</taxon>
        <taxon>Bacillota</taxon>
        <taxon>Clostridia</taxon>
        <taxon>Thermoanaerobacterales</taxon>
        <taxon>Thermoanaerobacteraceae</taxon>
        <taxon>Caldanaerobacter</taxon>
    </lineage>
</organism>
<comment type="caution">
    <text evidence="2">The sequence shown here is derived from an EMBL/GenBank/DDBJ whole genome shotgun (WGS) entry which is preliminary data.</text>
</comment>
<feature type="transmembrane region" description="Helical" evidence="1">
    <location>
        <begin position="36"/>
        <end position="56"/>
    </location>
</feature>